<keyword evidence="6" id="KW-1185">Reference proteome</keyword>
<dbReference type="Gene3D" id="2.40.70.10">
    <property type="entry name" value="Acid Proteases"/>
    <property type="match status" value="1"/>
</dbReference>
<dbReference type="SUPFAM" id="SSF50630">
    <property type="entry name" value="Acid proteases"/>
    <property type="match status" value="1"/>
</dbReference>
<feature type="domain" description="CCHC-type" evidence="3">
    <location>
        <begin position="262"/>
        <end position="275"/>
    </location>
</feature>
<dbReference type="EMBL" id="CP144754">
    <property type="protein sequence ID" value="WVZ97478.1"/>
    <property type="molecule type" value="Genomic_DNA"/>
</dbReference>
<dbReference type="Proteomes" id="UP001341281">
    <property type="component" value="Chromosome 10"/>
</dbReference>
<gene>
    <name evidence="5" type="ORF">U9M48_043011</name>
</gene>
<evidence type="ECO:0000256" key="2">
    <source>
        <dbReference type="SAM" id="MobiDB-lite"/>
    </source>
</evidence>
<dbReference type="Gene3D" id="3.10.10.10">
    <property type="entry name" value="HIV Type 1 Reverse Transcriptase, subunit A, domain 1"/>
    <property type="match status" value="1"/>
</dbReference>
<dbReference type="InterPro" id="IPR000477">
    <property type="entry name" value="RT_dom"/>
</dbReference>
<dbReference type="InterPro" id="IPR001878">
    <property type="entry name" value="Znf_CCHC"/>
</dbReference>
<dbReference type="PROSITE" id="PS50878">
    <property type="entry name" value="RT_POL"/>
    <property type="match status" value="1"/>
</dbReference>
<feature type="compositionally biased region" description="Low complexity" evidence="2">
    <location>
        <begin position="228"/>
        <end position="243"/>
    </location>
</feature>
<keyword evidence="1" id="KW-0862">Zinc</keyword>
<dbReference type="InterPro" id="IPR043502">
    <property type="entry name" value="DNA/RNA_pol_sf"/>
</dbReference>
<protein>
    <recommendedName>
        <fullName evidence="7">Reverse transcriptase</fullName>
    </recommendedName>
</protein>
<dbReference type="PROSITE" id="PS50158">
    <property type="entry name" value="ZF_CCHC"/>
    <property type="match status" value="1"/>
</dbReference>
<dbReference type="Pfam" id="PF00078">
    <property type="entry name" value="RVT_1"/>
    <property type="match status" value="1"/>
</dbReference>
<feature type="domain" description="Reverse transcriptase" evidence="4">
    <location>
        <begin position="491"/>
        <end position="671"/>
    </location>
</feature>
<feature type="region of interest" description="Disordered" evidence="2">
    <location>
        <begin position="273"/>
        <end position="293"/>
    </location>
</feature>
<dbReference type="InterPro" id="IPR053134">
    <property type="entry name" value="RNA-dir_DNA_polymerase"/>
</dbReference>
<sequence length="726" mass="82201">MVTPPETSAQGAAYGAPSPSELATQVTQQLINLVAQEQQRRDPQEISYTDFAVLQPPIFTAATDPLDADDWLRIIESKFSLLPRLTEQQKARFAAQCLHCPSGACLIELKQREFRALQQGDMSVLEYMQAFIRLSQYSPEDVDTDPRRAARLLNGFDPTLLTHLGRCYDSFTELVDIAIDMEQHLRQAHEDQRRKRFASTLQSSSSQRQWVVHHAPPHMYYIDMPQQQEQQLGTQQHPSSCSAPPRPPASVTLSKLSAGSPCLTCGRAGHSSRTCHMQQKTPSSVPTDEEKNSAPKLGQLHYSQLEQVPEGEPILVGTFLVNDHPSVLLFDSGATFSFISKAYELKYGYEIIELKQKYHITAAGSSINTNHIVRDLRLQVGEESLFISPIVLPQLGIDVILGMEWLKQHNAMIDVGSRTIQLRSSSGTDVFIHVPLHKHVSHTVNVAEAQTEAQALAKIPVACEYPDMFPEELPGLPPDRDVEFRIDLEQLDKGFIRPSSSPWGCPALFVEKKDQGGKRLCVDYRPLNAVTVKNKYPLPHIDILFDQLGRATVFSKIDLRSVYHQIKVREEDIPKTTFSTRYGLYEYLVMSFGLTNAPAFFMYLMNSVFMNELDKFVVVFIDDILVYSKNEKEHEEHLRIVLSHLREHKLYAKFSKCAFWLKEVAFLSHILSVKGVAVDPSKVENVLNWKQPQTVTEIRSFLGLAGYYRRFIKDFSRISKPMTALT</sequence>
<dbReference type="CDD" id="cd01647">
    <property type="entry name" value="RT_LTR"/>
    <property type="match status" value="1"/>
</dbReference>
<dbReference type="CDD" id="cd00303">
    <property type="entry name" value="retropepsin_like"/>
    <property type="match status" value="1"/>
</dbReference>
<dbReference type="InterPro" id="IPR021109">
    <property type="entry name" value="Peptidase_aspartic_dom_sf"/>
</dbReference>
<dbReference type="AlphaFoldDB" id="A0AAQ3UU17"/>
<proteinExistence type="predicted"/>
<accession>A0AAQ3UU17</accession>
<dbReference type="GO" id="GO:0008270">
    <property type="term" value="F:zinc ion binding"/>
    <property type="evidence" value="ECO:0007669"/>
    <property type="project" value="UniProtKB-KW"/>
</dbReference>
<dbReference type="SUPFAM" id="SSF56672">
    <property type="entry name" value="DNA/RNA polymerases"/>
    <property type="match status" value="1"/>
</dbReference>
<reference evidence="5 6" key="1">
    <citation type="submission" date="2024-02" db="EMBL/GenBank/DDBJ databases">
        <title>High-quality chromosome-scale genome assembly of Pensacola bahiagrass (Paspalum notatum Flugge var. saurae).</title>
        <authorList>
            <person name="Vega J.M."/>
            <person name="Podio M."/>
            <person name="Orjuela J."/>
            <person name="Siena L.A."/>
            <person name="Pessino S.C."/>
            <person name="Combes M.C."/>
            <person name="Mariac C."/>
            <person name="Albertini E."/>
            <person name="Pupilli F."/>
            <person name="Ortiz J.P.A."/>
            <person name="Leblanc O."/>
        </authorList>
    </citation>
    <scope>NUCLEOTIDE SEQUENCE [LARGE SCALE GENOMIC DNA]</scope>
    <source>
        <strain evidence="5">R1</strain>
        <tissue evidence="5">Leaf</tissue>
    </source>
</reference>
<evidence type="ECO:0000259" key="3">
    <source>
        <dbReference type="PROSITE" id="PS50158"/>
    </source>
</evidence>
<dbReference type="InterPro" id="IPR043128">
    <property type="entry name" value="Rev_trsase/Diguanyl_cyclase"/>
</dbReference>
<evidence type="ECO:0000313" key="5">
    <source>
        <dbReference type="EMBL" id="WVZ97478.1"/>
    </source>
</evidence>
<keyword evidence="1" id="KW-0863">Zinc-finger</keyword>
<evidence type="ECO:0008006" key="7">
    <source>
        <dbReference type="Google" id="ProtNLM"/>
    </source>
</evidence>
<dbReference type="GO" id="GO:0003676">
    <property type="term" value="F:nucleic acid binding"/>
    <property type="evidence" value="ECO:0007669"/>
    <property type="project" value="InterPro"/>
</dbReference>
<feature type="compositionally biased region" description="Polar residues" evidence="2">
    <location>
        <begin position="273"/>
        <end position="286"/>
    </location>
</feature>
<keyword evidence="1" id="KW-0479">Metal-binding</keyword>
<evidence type="ECO:0000256" key="1">
    <source>
        <dbReference type="PROSITE-ProRule" id="PRU00047"/>
    </source>
</evidence>
<organism evidence="5 6">
    <name type="scientific">Paspalum notatum var. saurae</name>
    <dbReference type="NCBI Taxonomy" id="547442"/>
    <lineage>
        <taxon>Eukaryota</taxon>
        <taxon>Viridiplantae</taxon>
        <taxon>Streptophyta</taxon>
        <taxon>Embryophyta</taxon>
        <taxon>Tracheophyta</taxon>
        <taxon>Spermatophyta</taxon>
        <taxon>Magnoliopsida</taxon>
        <taxon>Liliopsida</taxon>
        <taxon>Poales</taxon>
        <taxon>Poaceae</taxon>
        <taxon>PACMAD clade</taxon>
        <taxon>Panicoideae</taxon>
        <taxon>Andropogonodae</taxon>
        <taxon>Paspaleae</taxon>
        <taxon>Paspalinae</taxon>
        <taxon>Paspalum</taxon>
    </lineage>
</organism>
<dbReference type="PANTHER" id="PTHR24559:SF444">
    <property type="entry name" value="REVERSE TRANSCRIPTASE DOMAIN-CONTAINING PROTEIN"/>
    <property type="match status" value="1"/>
</dbReference>
<dbReference type="Pfam" id="PF08284">
    <property type="entry name" value="RVP_2"/>
    <property type="match status" value="1"/>
</dbReference>
<dbReference type="Gene3D" id="3.30.70.270">
    <property type="match status" value="2"/>
</dbReference>
<dbReference type="PANTHER" id="PTHR24559">
    <property type="entry name" value="TRANSPOSON TY3-I GAG-POL POLYPROTEIN"/>
    <property type="match status" value="1"/>
</dbReference>
<evidence type="ECO:0000313" key="6">
    <source>
        <dbReference type="Proteomes" id="UP001341281"/>
    </source>
</evidence>
<name>A0AAQ3UU17_PASNO</name>
<feature type="region of interest" description="Disordered" evidence="2">
    <location>
        <begin position="228"/>
        <end position="250"/>
    </location>
</feature>
<evidence type="ECO:0000259" key="4">
    <source>
        <dbReference type="PROSITE" id="PS50878"/>
    </source>
</evidence>